<evidence type="ECO:0000256" key="1">
    <source>
        <dbReference type="SAM" id="MobiDB-lite"/>
    </source>
</evidence>
<dbReference type="RefSeq" id="WP_166508297.1">
    <property type="nucleotide sequence ID" value="NZ_CP043026.1"/>
</dbReference>
<keyword evidence="2" id="KW-1133">Transmembrane helix</keyword>
<name>A0A5B9Y4N6_9MOLU</name>
<dbReference type="EMBL" id="CP043026">
    <property type="protein sequence ID" value="QEH61920.1"/>
    <property type="molecule type" value="Genomic_DNA"/>
</dbReference>
<feature type="compositionally biased region" description="Basic and acidic residues" evidence="1">
    <location>
        <begin position="974"/>
        <end position="983"/>
    </location>
</feature>
<dbReference type="Gene3D" id="2.60.40.10">
    <property type="entry name" value="Immunoglobulins"/>
    <property type="match status" value="1"/>
</dbReference>
<reference evidence="4 5" key="1">
    <citation type="submission" date="2019-08" db="EMBL/GenBank/DDBJ databases">
        <title>Complete genome sequence of Spiroplasma chinense CCH (DSM 19755).</title>
        <authorList>
            <person name="Shen H.-Y."/>
            <person name="Lin Y.-C."/>
            <person name="Chou L."/>
            <person name="Kuo C.-H."/>
        </authorList>
    </citation>
    <scope>NUCLEOTIDE SEQUENCE [LARGE SCALE GENOMIC DNA]</scope>
    <source>
        <strain evidence="4 5">CCH</strain>
    </source>
</reference>
<evidence type="ECO:0000313" key="4">
    <source>
        <dbReference type="EMBL" id="QEH61920.1"/>
    </source>
</evidence>
<dbReference type="InterPro" id="IPR013783">
    <property type="entry name" value="Ig-like_fold"/>
</dbReference>
<gene>
    <name evidence="4" type="ORF">SCHIN_v1c07250</name>
</gene>
<evidence type="ECO:0008006" key="6">
    <source>
        <dbReference type="Google" id="ProtNLM"/>
    </source>
</evidence>
<accession>A0A5B9Y4N6</accession>
<keyword evidence="3" id="KW-0732">Signal</keyword>
<keyword evidence="2" id="KW-0472">Membrane</keyword>
<keyword evidence="2" id="KW-0812">Transmembrane</keyword>
<sequence length="1004" mass="109898">MKKLISLLGAMAISVPASSLAMANSLNNSVKDAFSKLETKTFKSGLVNMDLTESQKSDLGSFDTVSYNGKSTFVFASKTSTAIQSLDYDKNGKPYIRELIIDDLIDEKTFMLSLYTIGDFLYVVSSSVTFQISNQKIIEALDKGETLNLSKDSKMISNGGSDFQEVLNKNANNQFLASISSSTSITITVAEDGTFTRGEQRNVTLDNPDDVLRWTANTDGILARYKNGSVVYVTTAGKYPLKSTDNVSVYEITKENLFHVIREDKFYSLTFDASGNPTETYLADLPEGIVVKNITETLIGGVHTIYANTDRGIVIFKSDSGYVDFSKPDTYDYQILGGPSLYTNRLRIVGNMFVGIDYVNGRIDSVQEAVDMSWVSDQTINLEKSILSAGDRTAIVNAIKSKVSALSNAKADELAKLEDRDWQAMIDTSAITSNLTTSQDFNKWFTKAPIVLGSGLGYVTSGTLNGTTNEESLDFLSSKTITYTDAVEAKTYSGEELTNMIEVINTLIKKQDSNLEVDASKTTSLEITNQGDVLKVNVKPVSTIQTSTSLSGQINVEFTKVAVATDLAPIKTAIEAKTIDVEKKLDVNASKADFNALLQDAIKDVENIDQVNVEIADPFTTPVAGEAGFSADLVITDTVITVNKVDAKIKFVNVAAPKVEISGSWENGIDPTQLLEGQSATYVLNGSAEDLGQISASVNNTDAFEVKVEGNKVIITAKKPGDAILTIHAENGKEDQTITVKAFSSELEYDIKETVKINQGKSKSFALPNAFAFDQDSFTVTSSSENNLTATIDKNGKVSIKAVLFETEGQTYTVTVKAKDKSGIERTFDITVEVLPKAPFPIWAIILIALLGAGVAGVGLYFLILFLFRKYQKDAHKKKRKSRARIAQIEADKEAVKKAKVTKTAKIKHDKGLERSGVFERDLEFNNEKLEDPEYTKKYVDLDLVDDDTVVNHWATDAEQASEEKAKGKSKAKKTVEGKDKEIELEKDINDRVNKLKDKSKDKK</sequence>
<feature type="chain" id="PRO_5023142790" description="Cadherin domain-containing protein" evidence="3">
    <location>
        <begin position="22"/>
        <end position="1004"/>
    </location>
</feature>
<feature type="region of interest" description="Disordered" evidence="1">
    <location>
        <begin position="957"/>
        <end position="983"/>
    </location>
</feature>
<feature type="signal peptide" evidence="3">
    <location>
        <begin position="1"/>
        <end position="21"/>
    </location>
</feature>
<feature type="transmembrane region" description="Helical" evidence="2">
    <location>
        <begin position="842"/>
        <end position="868"/>
    </location>
</feature>
<evidence type="ECO:0000256" key="3">
    <source>
        <dbReference type="SAM" id="SignalP"/>
    </source>
</evidence>
<evidence type="ECO:0000256" key="2">
    <source>
        <dbReference type="SAM" id="Phobius"/>
    </source>
</evidence>
<protein>
    <recommendedName>
        <fullName evidence="6">Cadherin domain-containing protein</fullName>
    </recommendedName>
</protein>
<evidence type="ECO:0000313" key="5">
    <source>
        <dbReference type="Proteomes" id="UP000323144"/>
    </source>
</evidence>
<organism evidence="4 5">
    <name type="scientific">Spiroplasma chinense</name>
    <dbReference type="NCBI Taxonomy" id="216932"/>
    <lineage>
        <taxon>Bacteria</taxon>
        <taxon>Bacillati</taxon>
        <taxon>Mycoplasmatota</taxon>
        <taxon>Mollicutes</taxon>
        <taxon>Entomoplasmatales</taxon>
        <taxon>Spiroplasmataceae</taxon>
        <taxon>Spiroplasma</taxon>
    </lineage>
</organism>
<proteinExistence type="predicted"/>
<keyword evidence="5" id="KW-1185">Reference proteome</keyword>
<dbReference type="KEGG" id="schi:SCHIN_v1c07250"/>
<dbReference type="AlphaFoldDB" id="A0A5B9Y4N6"/>
<dbReference type="Proteomes" id="UP000323144">
    <property type="component" value="Chromosome"/>
</dbReference>